<dbReference type="RefSeq" id="WP_211936268.1">
    <property type="nucleotide sequence ID" value="NZ_CP073078.1"/>
</dbReference>
<dbReference type="KEGG" id="caul:KCG34_14020"/>
<dbReference type="AlphaFoldDB" id="A0A975FXP4"/>
<name>A0A975FXP4_9CAUL</name>
<organism evidence="1 2">
    <name type="scientific">Phenylobacterium montanum</name>
    <dbReference type="NCBI Taxonomy" id="2823693"/>
    <lineage>
        <taxon>Bacteria</taxon>
        <taxon>Pseudomonadati</taxon>
        <taxon>Pseudomonadota</taxon>
        <taxon>Alphaproteobacteria</taxon>
        <taxon>Caulobacterales</taxon>
        <taxon>Caulobacteraceae</taxon>
        <taxon>Phenylobacterium</taxon>
    </lineage>
</organism>
<protein>
    <recommendedName>
        <fullName evidence="3">Amidase</fullName>
    </recommendedName>
</protein>
<dbReference type="Proteomes" id="UP000676409">
    <property type="component" value="Chromosome"/>
</dbReference>
<proteinExistence type="predicted"/>
<gene>
    <name evidence="1" type="ORF">KCG34_14020</name>
</gene>
<evidence type="ECO:0000313" key="1">
    <source>
        <dbReference type="EMBL" id="QUD86216.1"/>
    </source>
</evidence>
<dbReference type="EMBL" id="CP073078">
    <property type="protein sequence ID" value="QUD86216.1"/>
    <property type="molecule type" value="Genomic_DNA"/>
</dbReference>
<accession>A0A975FXP4</accession>
<evidence type="ECO:0008006" key="3">
    <source>
        <dbReference type="Google" id="ProtNLM"/>
    </source>
</evidence>
<keyword evidence="2" id="KW-1185">Reference proteome</keyword>
<evidence type="ECO:0000313" key="2">
    <source>
        <dbReference type="Proteomes" id="UP000676409"/>
    </source>
</evidence>
<reference evidence="1" key="1">
    <citation type="submission" date="2021-04" db="EMBL/GenBank/DDBJ databases">
        <title>The complete genome sequence of Caulobacter sp. S6.</title>
        <authorList>
            <person name="Tang Y."/>
            <person name="Ouyang W."/>
            <person name="Liu Q."/>
            <person name="Huang B."/>
            <person name="Guo Z."/>
            <person name="Lei P."/>
        </authorList>
    </citation>
    <scope>NUCLEOTIDE SEQUENCE</scope>
    <source>
        <strain evidence="1">S6</strain>
    </source>
</reference>
<sequence>MTTRTKAIGGVVLLAMLALAVWGGRQLAAYAGIGGTYVAKQYCSCLFVTGRSEASCRAEFQPDIGKFKVAVDRSRMPASAAVTARLLMFQGRATYADGYGCTVAK</sequence>